<proteinExistence type="predicted"/>
<comment type="caution">
    <text evidence="2">The sequence shown here is derived from an EMBL/GenBank/DDBJ whole genome shotgun (WGS) entry which is preliminary data.</text>
</comment>
<organism evidence="2 3">
    <name type="scientific">Oceanospirillum sediminis</name>
    <dbReference type="NCBI Taxonomy" id="2760088"/>
    <lineage>
        <taxon>Bacteria</taxon>
        <taxon>Pseudomonadati</taxon>
        <taxon>Pseudomonadota</taxon>
        <taxon>Gammaproteobacteria</taxon>
        <taxon>Oceanospirillales</taxon>
        <taxon>Oceanospirillaceae</taxon>
        <taxon>Oceanospirillum</taxon>
    </lineage>
</organism>
<dbReference type="EMBL" id="JACJFM010000004">
    <property type="protein sequence ID" value="MBB1485915.1"/>
    <property type="molecule type" value="Genomic_DNA"/>
</dbReference>
<evidence type="ECO:0000313" key="3">
    <source>
        <dbReference type="Proteomes" id="UP000565262"/>
    </source>
</evidence>
<sequence length="54" mass="5580">MTANEVTQKVKNNIDTKLVVTGVATAFALGLTIFALSKMGKMGKQLAAIAKGGK</sequence>
<feature type="transmembrane region" description="Helical" evidence="1">
    <location>
        <begin position="18"/>
        <end position="36"/>
    </location>
</feature>
<keyword evidence="1" id="KW-0812">Transmembrane</keyword>
<keyword evidence="3" id="KW-1185">Reference proteome</keyword>
<evidence type="ECO:0000256" key="1">
    <source>
        <dbReference type="SAM" id="Phobius"/>
    </source>
</evidence>
<evidence type="ECO:0000313" key="2">
    <source>
        <dbReference type="EMBL" id="MBB1485915.1"/>
    </source>
</evidence>
<gene>
    <name evidence="2" type="ORF">H4O21_04715</name>
</gene>
<name>A0A839IL30_9GAMM</name>
<keyword evidence="1" id="KW-1133">Transmembrane helix</keyword>
<accession>A0A839IL30</accession>
<reference evidence="2 3" key="1">
    <citation type="submission" date="2020-08" db="EMBL/GenBank/DDBJ databases">
        <title>Oceanospirillum sp. nov. isolated from marine sediment.</title>
        <authorList>
            <person name="Ji X."/>
        </authorList>
    </citation>
    <scope>NUCLEOTIDE SEQUENCE [LARGE SCALE GENOMIC DNA]</scope>
    <source>
        <strain evidence="2 3">D5</strain>
    </source>
</reference>
<keyword evidence="1" id="KW-0472">Membrane</keyword>
<dbReference type="RefSeq" id="WP_182807700.1">
    <property type="nucleotide sequence ID" value="NZ_JACJFM010000004.1"/>
</dbReference>
<protein>
    <submittedName>
        <fullName evidence="2">Uncharacterized protein</fullName>
    </submittedName>
</protein>
<dbReference type="Proteomes" id="UP000565262">
    <property type="component" value="Unassembled WGS sequence"/>
</dbReference>
<dbReference type="AlphaFoldDB" id="A0A839IL30"/>